<evidence type="ECO:0000313" key="2">
    <source>
        <dbReference type="Proteomes" id="UP000799755"/>
    </source>
</evidence>
<proteinExistence type="predicted"/>
<name>A0ACB6QIA3_9PLEO</name>
<reference evidence="1" key="1">
    <citation type="journal article" date="2020" name="Stud. Mycol.">
        <title>101 Dothideomycetes genomes: a test case for predicting lifestyles and emergence of pathogens.</title>
        <authorList>
            <person name="Haridas S."/>
            <person name="Albert R."/>
            <person name="Binder M."/>
            <person name="Bloem J."/>
            <person name="Labutti K."/>
            <person name="Salamov A."/>
            <person name="Andreopoulos B."/>
            <person name="Baker S."/>
            <person name="Barry K."/>
            <person name="Bills G."/>
            <person name="Bluhm B."/>
            <person name="Cannon C."/>
            <person name="Castanera R."/>
            <person name="Culley D."/>
            <person name="Daum C."/>
            <person name="Ezra D."/>
            <person name="Gonzalez J."/>
            <person name="Henrissat B."/>
            <person name="Kuo A."/>
            <person name="Liang C."/>
            <person name="Lipzen A."/>
            <person name="Lutzoni F."/>
            <person name="Magnuson J."/>
            <person name="Mondo S."/>
            <person name="Nolan M."/>
            <person name="Ohm R."/>
            <person name="Pangilinan J."/>
            <person name="Park H.-J."/>
            <person name="Ramirez L."/>
            <person name="Alfaro M."/>
            <person name="Sun H."/>
            <person name="Tritt A."/>
            <person name="Yoshinaga Y."/>
            <person name="Zwiers L.-H."/>
            <person name="Turgeon B."/>
            <person name="Goodwin S."/>
            <person name="Spatafora J."/>
            <person name="Crous P."/>
            <person name="Grigoriev I."/>
        </authorList>
    </citation>
    <scope>NUCLEOTIDE SEQUENCE</scope>
    <source>
        <strain evidence="1">ATCC 200398</strain>
    </source>
</reference>
<organism evidence="1 2">
    <name type="scientific">Lindgomyces ingoldianus</name>
    <dbReference type="NCBI Taxonomy" id="673940"/>
    <lineage>
        <taxon>Eukaryota</taxon>
        <taxon>Fungi</taxon>
        <taxon>Dikarya</taxon>
        <taxon>Ascomycota</taxon>
        <taxon>Pezizomycotina</taxon>
        <taxon>Dothideomycetes</taxon>
        <taxon>Pleosporomycetidae</taxon>
        <taxon>Pleosporales</taxon>
        <taxon>Lindgomycetaceae</taxon>
        <taxon>Lindgomyces</taxon>
    </lineage>
</organism>
<gene>
    <name evidence="1" type="ORF">BDR25DRAFT_327994</name>
</gene>
<accession>A0ACB6QIA3</accession>
<dbReference type="Proteomes" id="UP000799755">
    <property type="component" value="Unassembled WGS sequence"/>
</dbReference>
<comment type="caution">
    <text evidence="1">The sequence shown here is derived from an EMBL/GenBank/DDBJ whole genome shotgun (WGS) entry which is preliminary data.</text>
</comment>
<dbReference type="EMBL" id="MU003524">
    <property type="protein sequence ID" value="KAF2466651.1"/>
    <property type="molecule type" value="Genomic_DNA"/>
</dbReference>
<protein>
    <submittedName>
        <fullName evidence="1">Uncharacterized protein</fullName>
    </submittedName>
</protein>
<evidence type="ECO:0000313" key="1">
    <source>
        <dbReference type="EMBL" id="KAF2466651.1"/>
    </source>
</evidence>
<keyword evidence="2" id="KW-1185">Reference proteome</keyword>
<sequence length="598" mass="66816">MRHIHDVELLEQVGKLLGDEARNKNVYVLFVPTEIGEDPVLSDTLGAAFVRGLQYRDSIEDNVCMMRRTLRELHLLPFQLAYPFLLRTILREEWGFDGLTMSDWGGTYSTSEAMNPGLDSEMPGPTVFWGRALSWAVSSRMVLEGARVMPHGVSSSDDPAAANTVENQVLICRIASEGVVLLKNARNILPIKQGEKKTSALIGNHIMNPALGGGSSEVELYYTVTQYDATVEEVGREQEIFEEDPGECSHADPLLRTTSSKNLIDIPESLRKLFIDGTESIDLWTDRPPETGETPVLNRVSIERFADFDALAGKPARRAIGTAATPTARIGGFEAIDEDQAIREAAELVKVVEFLTAMTGLSIDYEYAESDRKALRLPNRLDELIEAVLSTNPNTIVVTQSGLPIEMPWVDKEGTVLHARFGRFSMTFSKALRHTPVFLTFGKVDPTILYGKGVFIGHRYYEKIHHLYPMFELAKFVVLSVFEASPDHEMKVSVKVSNAGPYAGAGVVQIYVQYLTSSIQRPIRELKGFKKVRIGVGTTASVELRLGKYPISFWCEEHSRWKAEQGQYVVIVERSTNPQDDVLRKSFTLEETFYWSGL</sequence>